<gene>
    <name evidence="11" type="ORF">MBM_09517</name>
</gene>
<dbReference type="OMA" id="AGWTVIM"/>
<dbReference type="NCBIfam" id="TIGR00879">
    <property type="entry name" value="SP"/>
    <property type="match status" value="1"/>
</dbReference>
<feature type="transmembrane region" description="Helical" evidence="9">
    <location>
        <begin position="79"/>
        <end position="97"/>
    </location>
</feature>
<evidence type="ECO:0000256" key="4">
    <source>
        <dbReference type="ARBA" id="ARBA00022692"/>
    </source>
</evidence>
<evidence type="ECO:0000313" key="11">
    <source>
        <dbReference type="EMBL" id="EKD12342.1"/>
    </source>
</evidence>
<evidence type="ECO:0000256" key="9">
    <source>
        <dbReference type="SAM" id="Phobius"/>
    </source>
</evidence>
<dbReference type="PRINTS" id="PR00171">
    <property type="entry name" value="SUGRTRNSPORT"/>
</dbReference>
<dbReference type="GO" id="GO:0005366">
    <property type="term" value="F:myo-inositol:proton symporter activity"/>
    <property type="evidence" value="ECO:0007669"/>
    <property type="project" value="TreeGrafter"/>
</dbReference>
<dbReference type="PANTHER" id="PTHR48020:SF22">
    <property type="entry name" value="MAJOR FACILITATOR SUPERFAMILY (MFS) PROFILE DOMAIN-CONTAINING PROTEIN-RELATED"/>
    <property type="match status" value="1"/>
</dbReference>
<name>K1WJE9_MARBU</name>
<dbReference type="InParanoid" id="K1WJE9"/>
<evidence type="ECO:0000256" key="6">
    <source>
        <dbReference type="ARBA" id="ARBA00023136"/>
    </source>
</evidence>
<dbReference type="PROSITE" id="PS50850">
    <property type="entry name" value="MFS"/>
    <property type="match status" value="1"/>
</dbReference>
<feature type="transmembrane region" description="Helical" evidence="9">
    <location>
        <begin position="332"/>
        <end position="357"/>
    </location>
</feature>
<feature type="transmembrane region" description="Helical" evidence="9">
    <location>
        <begin position="429"/>
        <end position="447"/>
    </location>
</feature>
<dbReference type="SUPFAM" id="SSF103473">
    <property type="entry name" value="MFS general substrate transporter"/>
    <property type="match status" value="1"/>
</dbReference>
<feature type="transmembrane region" description="Helical" evidence="9">
    <location>
        <begin position="241"/>
        <end position="260"/>
    </location>
</feature>
<feature type="compositionally biased region" description="Pro residues" evidence="8">
    <location>
        <begin position="408"/>
        <end position="422"/>
    </location>
</feature>
<evidence type="ECO:0000256" key="3">
    <source>
        <dbReference type="ARBA" id="ARBA00022448"/>
    </source>
</evidence>
<dbReference type="InterPro" id="IPR020846">
    <property type="entry name" value="MFS_dom"/>
</dbReference>
<keyword evidence="4 9" id="KW-0812">Transmembrane</keyword>
<feature type="transmembrane region" description="Helical" evidence="9">
    <location>
        <begin position="124"/>
        <end position="145"/>
    </location>
</feature>
<dbReference type="InterPro" id="IPR050814">
    <property type="entry name" value="Myo-inositol_Transporter"/>
</dbReference>
<feature type="compositionally biased region" description="Polar residues" evidence="8">
    <location>
        <begin position="14"/>
        <end position="25"/>
    </location>
</feature>
<dbReference type="PROSITE" id="PS00217">
    <property type="entry name" value="SUGAR_TRANSPORT_2"/>
    <property type="match status" value="1"/>
</dbReference>
<comment type="subcellular location">
    <subcellularLocation>
        <location evidence="1">Membrane</location>
        <topology evidence="1">Multi-pass membrane protein</topology>
    </subcellularLocation>
</comment>
<evidence type="ECO:0000256" key="5">
    <source>
        <dbReference type="ARBA" id="ARBA00022989"/>
    </source>
</evidence>
<evidence type="ECO:0000313" key="12">
    <source>
        <dbReference type="Proteomes" id="UP000006753"/>
    </source>
</evidence>
<feature type="region of interest" description="Disordered" evidence="8">
    <location>
        <begin position="398"/>
        <end position="422"/>
    </location>
</feature>
<dbReference type="GO" id="GO:0016020">
    <property type="term" value="C:membrane"/>
    <property type="evidence" value="ECO:0007669"/>
    <property type="project" value="UniProtKB-SubCell"/>
</dbReference>
<keyword evidence="12" id="KW-1185">Reference proteome</keyword>
<dbReference type="PANTHER" id="PTHR48020">
    <property type="entry name" value="PROTON MYO-INOSITOL COTRANSPORTER"/>
    <property type="match status" value="1"/>
</dbReference>
<keyword evidence="5 9" id="KW-1133">Transmembrane helix</keyword>
<evidence type="ECO:0000256" key="7">
    <source>
        <dbReference type="RuleBase" id="RU003346"/>
    </source>
</evidence>
<feature type="region of interest" description="Disordered" evidence="8">
    <location>
        <begin position="1"/>
        <end position="31"/>
    </location>
</feature>
<feature type="transmembrane region" description="Helical" evidence="9">
    <location>
        <begin position="369"/>
        <end position="388"/>
    </location>
</feature>
<dbReference type="GO" id="GO:1904679">
    <property type="term" value="P:myo-inositol import across plasma membrane"/>
    <property type="evidence" value="ECO:0007669"/>
    <property type="project" value="TreeGrafter"/>
</dbReference>
<feature type="transmembrane region" description="Helical" evidence="9">
    <location>
        <begin position="500"/>
        <end position="518"/>
    </location>
</feature>
<dbReference type="InterPro" id="IPR005829">
    <property type="entry name" value="Sugar_transporter_CS"/>
</dbReference>
<dbReference type="AlphaFoldDB" id="K1WJE9"/>
<dbReference type="InterPro" id="IPR036259">
    <property type="entry name" value="MFS_trans_sf"/>
</dbReference>
<feature type="transmembrane region" description="Helical" evidence="9">
    <location>
        <begin position="467"/>
        <end position="488"/>
    </location>
</feature>
<organism evidence="11 12">
    <name type="scientific">Marssonina brunnea f. sp. multigermtubi (strain MB_m1)</name>
    <name type="common">Marssonina leaf spot fungus</name>
    <dbReference type="NCBI Taxonomy" id="1072389"/>
    <lineage>
        <taxon>Eukaryota</taxon>
        <taxon>Fungi</taxon>
        <taxon>Dikarya</taxon>
        <taxon>Ascomycota</taxon>
        <taxon>Pezizomycotina</taxon>
        <taxon>Leotiomycetes</taxon>
        <taxon>Helotiales</taxon>
        <taxon>Drepanopezizaceae</taxon>
        <taxon>Drepanopeziza</taxon>
    </lineage>
</organism>
<dbReference type="eggNOG" id="KOG0254">
    <property type="taxonomic scope" value="Eukaryota"/>
</dbReference>
<accession>K1WJE9</accession>
<dbReference type="KEGG" id="mbe:MBM_09517"/>
<dbReference type="EMBL" id="JH921459">
    <property type="protein sequence ID" value="EKD12342.1"/>
    <property type="molecule type" value="Genomic_DNA"/>
</dbReference>
<sequence length="583" mass="61700">MANSSTECPGFGIRTQSNSVSSGTDETLVKSAASSEATISSLLCKKTVLSPSPPPPPPPPLPPLVTALDRVPPKPQKDIYAWLRALILSIGGTLFGYDTGTTAAVFNNVGNDLGTEVSPEHKQVYATLDFVGALCGCLTGAAAAHRLGKRRAIYVGIGFSTIGIIIQCTSNSIGQSLAGKFIAGLSTGVVSTVIPMYIAELAPADKRGAMLGLWTMVVTTSQLIAYGIGTGLRAVDNGWRAIVAIGATFNVLLAVLLPLVPQSPHEIVSREDGPDAAERATKIWERLNPRASRAQARAEIETLVREKRERACGTLRDKLKRLTATRQERRKLLVACLLMLFSQVTGFNSLMCYAPTLLAHAGVKNPEKLSLPIIACNVVFTAIYVPMVDRIGKRRMMLSSQASSQPSPGTPSPPPPPPFPSPPFTSSPLATTLILTSALLFVASYASALGNAPWASTEFFPADLRPFGAMLLTMSNWTANILVSATFLTTFRSLGGTRTYVIYGALGLACWLFVAAAVPETKGMALEEVATVFEDERWAGPVRKARAWQRSHGHGHVHSRPAGAGAGAAAAAAASPPARDLHV</sequence>
<protein>
    <submittedName>
        <fullName evidence="11">Myo-inositol transporter</fullName>
    </submittedName>
</protein>
<dbReference type="Pfam" id="PF00083">
    <property type="entry name" value="Sugar_tr"/>
    <property type="match status" value="1"/>
</dbReference>
<evidence type="ECO:0000256" key="1">
    <source>
        <dbReference type="ARBA" id="ARBA00004141"/>
    </source>
</evidence>
<keyword evidence="3 7" id="KW-0813">Transport</keyword>
<dbReference type="HOGENOM" id="CLU_001265_30_5_1"/>
<comment type="similarity">
    <text evidence="2 7">Belongs to the major facilitator superfamily. Sugar transporter (TC 2.A.1.1) family.</text>
</comment>
<feature type="transmembrane region" description="Helical" evidence="9">
    <location>
        <begin position="179"/>
        <end position="199"/>
    </location>
</feature>
<evidence type="ECO:0000256" key="8">
    <source>
        <dbReference type="SAM" id="MobiDB-lite"/>
    </source>
</evidence>
<evidence type="ECO:0000256" key="2">
    <source>
        <dbReference type="ARBA" id="ARBA00010992"/>
    </source>
</evidence>
<dbReference type="InterPro" id="IPR003663">
    <property type="entry name" value="Sugar/inositol_transpt"/>
</dbReference>
<evidence type="ECO:0000259" key="10">
    <source>
        <dbReference type="PROSITE" id="PS50850"/>
    </source>
</evidence>
<dbReference type="OrthoDB" id="6339427at2759"/>
<feature type="transmembrane region" description="Helical" evidence="9">
    <location>
        <begin position="211"/>
        <end position="229"/>
    </location>
</feature>
<keyword evidence="6 9" id="KW-0472">Membrane</keyword>
<feature type="transmembrane region" description="Helical" evidence="9">
    <location>
        <begin position="152"/>
        <end position="173"/>
    </location>
</feature>
<dbReference type="Proteomes" id="UP000006753">
    <property type="component" value="Unassembled WGS sequence"/>
</dbReference>
<dbReference type="Gene3D" id="1.20.1250.20">
    <property type="entry name" value="MFS general substrate transporter like domains"/>
    <property type="match status" value="1"/>
</dbReference>
<proteinExistence type="inferred from homology"/>
<feature type="domain" description="Major facilitator superfamily (MFS) profile" evidence="10">
    <location>
        <begin position="84"/>
        <end position="522"/>
    </location>
</feature>
<reference evidence="11 12" key="1">
    <citation type="journal article" date="2012" name="BMC Genomics">
        <title>Sequencing the genome of Marssonina brunnea reveals fungus-poplar co-evolution.</title>
        <authorList>
            <person name="Zhu S."/>
            <person name="Cao Y.-Z."/>
            <person name="Jiang C."/>
            <person name="Tan B.-Y."/>
            <person name="Wang Z."/>
            <person name="Feng S."/>
            <person name="Zhang L."/>
            <person name="Su X.-H."/>
            <person name="Brejova B."/>
            <person name="Vinar T."/>
            <person name="Xu M."/>
            <person name="Wang M.-X."/>
            <person name="Zhang S.-G."/>
            <person name="Huang M.-R."/>
            <person name="Wu R."/>
            <person name="Zhou Y."/>
        </authorList>
    </citation>
    <scope>NUCLEOTIDE SEQUENCE [LARGE SCALE GENOMIC DNA]</scope>
    <source>
        <strain evidence="11 12">MB_m1</strain>
    </source>
</reference>
<dbReference type="InterPro" id="IPR005828">
    <property type="entry name" value="MFS_sugar_transport-like"/>
</dbReference>